<feature type="transmembrane region" description="Helical" evidence="8">
    <location>
        <begin position="238"/>
        <end position="258"/>
    </location>
</feature>
<dbReference type="KEGG" id="fai:FAD_0677"/>
<keyword evidence="4 8" id="KW-0812">Transmembrane</keyword>
<evidence type="ECO:0000256" key="3">
    <source>
        <dbReference type="ARBA" id="ARBA00022448"/>
    </source>
</evidence>
<evidence type="ECO:0000256" key="1">
    <source>
        <dbReference type="ARBA" id="ARBA00004141"/>
    </source>
</evidence>
<dbReference type="GeneID" id="31676178"/>
<comment type="subcellular location">
    <subcellularLocation>
        <location evidence="1">Membrane</location>
        <topology evidence="1">Multi-pass membrane protein</topology>
    </subcellularLocation>
</comment>
<dbReference type="RefSeq" id="WP_081141779.1">
    <property type="nucleotide sequence ID" value="NZ_CP015363.1"/>
</dbReference>
<dbReference type="GO" id="GO:0005886">
    <property type="term" value="C:plasma membrane"/>
    <property type="evidence" value="ECO:0007669"/>
    <property type="project" value="TreeGrafter"/>
</dbReference>
<evidence type="ECO:0000256" key="6">
    <source>
        <dbReference type="ARBA" id="ARBA00023136"/>
    </source>
</evidence>
<feature type="transmembrane region" description="Helical" evidence="8">
    <location>
        <begin position="319"/>
        <end position="348"/>
    </location>
</feature>
<accession>A0A1V0N3B5</accession>
<dbReference type="STRING" id="74969.FAD_0677"/>
<dbReference type="InterPro" id="IPR038377">
    <property type="entry name" value="Na/Glc_symporter_sf"/>
</dbReference>
<evidence type="ECO:0000256" key="7">
    <source>
        <dbReference type="RuleBase" id="RU362091"/>
    </source>
</evidence>
<dbReference type="GO" id="GO:0022857">
    <property type="term" value="F:transmembrane transporter activity"/>
    <property type="evidence" value="ECO:0007669"/>
    <property type="project" value="InterPro"/>
</dbReference>
<evidence type="ECO:0000313" key="10">
    <source>
        <dbReference type="Proteomes" id="UP000192050"/>
    </source>
</evidence>
<keyword evidence="10" id="KW-1185">Reference proteome</keyword>
<dbReference type="PROSITE" id="PS50283">
    <property type="entry name" value="NA_SOLUT_SYMP_3"/>
    <property type="match status" value="1"/>
</dbReference>
<gene>
    <name evidence="9" type="ORF">FAD_0677</name>
</gene>
<feature type="transmembrane region" description="Helical" evidence="8">
    <location>
        <begin position="159"/>
        <end position="183"/>
    </location>
</feature>
<dbReference type="PANTHER" id="PTHR48086:SF8">
    <property type="entry name" value="MONOCARBOXYLIC ACID PERMEASE"/>
    <property type="match status" value="1"/>
</dbReference>
<organism evidence="9 10">
    <name type="scientific">Ferroplasma acidiphilum</name>
    <dbReference type="NCBI Taxonomy" id="74969"/>
    <lineage>
        <taxon>Archaea</taxon>
        <taxon>Methanobacteriati</taxon>
        <taxon>Thermoplasmatota</taxon>
        <taxon>Thermoplasmata</taxon>
        <taxon>Thermoplasmatales</taxon>
        <taxon>Ferroplasmaceae</taxon>
        <taxon>Ferroplasma</taxon>
    </lineage>
</organism>
<feature type="transmembrane region" description="Helical" evidence="8">
    <location>
        <begin position="395"/>
        <end position="417"/>
    </location>
</feature>
<feature type="transmembrane region" description="Helical" evidence="8">
    <location>
        <begin position="369"/>
        <end position="389"/>
    </location>
</feature>
<dbReference type="Gene3D" id="1.20.1730.10">
    <property type="entry name" value="Sodium/glucose cotransporter"/>
    <property type="match status" value="1"/>
</dbReference>
<evidence type="ECO:0000256" key="5">
    <source>
        <dbReference type="ARBA" id="ARBA00022989"/>
    </source>
</evidence>
<keyword evidence="6 8" id="KW-0472">Membrane</keyword>
<dbReference type="CDD" id="cd10322">
    <property type="entry name" value="SLC5sbd"/>
    <property type="match status" value="1"/>
</dbReference>
<feature type="transmembrane region" description="Helical" evidence="8">
    <location>
        <begin position="46"/>
        <end position="68"/>
    </location>
</feature>
<feature type="transmembrane region" description="Helical" evidence="8">
    <location>
        <begin position="129"/>
        <end position="147"/>
    </location>
</feature>
<proteinExistence type="inferred from homology"/>
<evidence type="ECO:0000256" key="8">
    <source>
        <dbReference type="SAM" id="Phobius"/>
    </source>
</evidence>
<dbReference type="Proteomes" id="UP000192050">
    <property type="component" value="Chromosome"/>
</dbReference>
<dbReference type="PANTHER" id="PTHR48086">
    <property type="entry name" value="SODIUM/PROLINE SYMPORTER-RELATED"/>
    <property type="match status" value="1"/>
</dbReference>
<evidence type="ECO:0000313" key="9">
    <source>
        <dbReference type="EMBL" id="ARD84585.1"/>
    </source>
</evidence>
<reference evidence="9 10" key="1">
    <citation type="submission" date="2011-10" db="EMBL/GenBank/DDBJ databases">
        <title>Metabolic and evolutionary patterns in the extreme acidophile Ferroplasma acidiphilum.</title>
        <authorList>
            <person name="Golyshina O.V."/>
            <person name="Kozyavkin S.A."/>
            <person name="Tatusov R.L."/>
            <person name="Slesarev A.I."/>
            <person name="Golyshin P.N."/>
        </authorList>
    </citation>
    <scope>NUCLEOTIDE SEQUENCE [LARGE SCALE GENOMIC DNA]</scope>
    <source>
        <strain evidence="10">Y</strain>
    </source>
</reference>
<feature type="transmembrane region" description="Helical" evidence="8">
    <location>
        <begin position="456"/>
        <end position="477"/>
    </location>
</feature>
<evidence type="ECO:0000256" key="2">
    <source>
        <dbReference type="ARBA" id="ARBA00006434"/>
    </source>
</evidence>
<comment type="similarity">
    <text evidence="2 7">Belongs to the sodium:solute symporter (SSF) (TC 2.A.21) family.</text>
</comment>
<dbReference type="AlphaFoldDB" id="A0A1V0N3B5"/>
<feature type="transmembrane region" description="Helical" evidence="8">
    <location>
        <begin position="195"/>
        <end position="218"/>
    </location>
</feature>
<sequence>MFTDLDLALFFAIIIIVLFAGYMAYFWRKPADMDAKGEWSLGGRRFGTVVMWFLLGGDLYTAYTLIAVPGAAATAGVGGGAFAMFAIAYGVMIYPIVYGTMPKLWNVSKRRGYITASDFVKDRFSSRSLAMLIALTGVLAELPYIALQITGIKYVLASLSLPITISLIIAFILVAGFTFVSGLRGPALTSILKDAIIWVAVIVIIIYIPIKLGGFGAIFGKAATISPHLLNISPVIDVGYTTLALGSALALFLYPHAITGTLGAKDSKTIRRNASLLPLYNVLLMFVAIVGIMAVVYFNKYPTVSSEALPRLVLDLFPASFTAFAFAAVVVGSIVPASIMALASANLLTRNVYLEYINPKASERTQTNLSRVLVIVVILAALAFSLVPAASGEIVYLQTIGGAFIMQTLPAVYLALFTRKLNKYPVAAGWAVGLTTTIVMLAQLDFKSSLYKDFHFVYIGVFALLLNLIVVGIGMAIMKGMNKVKDEGIIDNSEFEDIENMEEVG</sequence>
<dbReference type="EMBL" id="CP015363">
    <property type="protein sequence ID" value="ARD84585.1"/>
    <property type="molecule type" value="Genomic_DNA"/>
</dbReference>
<keyword evidence="3" id="KW-0813">Transport</keyword>
<feature type="transmembrane region" description="Helical" evidence="8">
    <location>
        <begin position="6"/>
        <end position="25"/>
    </location>
</feature>
<dbReference type="OrthoDB" id="19182at2157"/>
<protein>
    <submittedName>
        <fullName evidence="9">Monocarboxylic acid/H+ symporter MctP</fullName>
    </submittedName>
</protein>
<dbReference type="InterPro" id="IPR050277">
    <property type="entry name" value="Sodium:Solute_Symporter"/>
</dbReference>
<feature type="transmembrane region" description="Helical" evidence="8">
    <location>
        <begin position="80"/>
        <end position="101"/>
    </location>
</feature>
<keyword evidence="5 8" id="KW-1133">Transmembrane helix</keyword>
<dbReference type="Pfam" id="PF00474">
    <property type="entry name" value="SSF"/>
    <property type="match status" value="1"/>
</dbReference>
<evidence type="ECO:0000256" key="4">
    <source>
        <dbReference type="ARBA" id="ARBA00022692"/>
    </source>
</evidence>
<name>A0A1V0N3B5_9ARCH</name>
<dbReference type="InterPro" id="IPR001734">
    <property type="entry name" value="Na/solute_symporter"/>
</dbReference>
<feature type="transmembrane region" description="Helical" evidence="8">
    <location>
        <begin position="279"/>
        <end position="299"/>
    </location>
</feature>
<feature type="transmembrane region" description="Helical" evidence="8">
    <location>
        <begin position="424"/>
        <end position="444"/>
    </location>
</feature>